<dbReference type="Proteomes" id="UP000195152">
    <property type="component" value="Unassembled WGS sequence"/>
</dbReference>
<dbReference type="AlphaFoldDB" id="A0A242WDQ0"/>
<evidence type="ECO:0000313" key="2">
    <source>
        <dbReference type="Proteomes" id="UP000195152"/>
    </source>
</evidence>
<gene>
    <name evidence="1" type="ORF">BK699_03605</name>
</gene>
<reference evidence="1 2" key="1">
    <citation type="submission" date="2016-10" db="EMBL/GenBank/DDBJ databases">
        <title>Comparative genomics of Bacillus thuringiensis reveals a path to pathogens against multiple invertebrate hosts.</title>
        <authorList>
            <person name="Zheng J."/>
            <person name="Gao Q."/>
            <person name="Liu H."/>
            <person name="Peng D."/>
            <person name="Ruan L."/>
            <person name="Sun M."/>
        </authorList>
    </citation>
    <scope>NUCLEOTIDE SEQUENCE [LARGE SCALE GENOMIC DNA]</scope>
    <source>
        <strain evidence="1">BGSC 4AC1</strain>
    </source>
</reference>
<dbReference type="EMBL" id="NFCF01000038">
    <property type="protein sequence ID" value="OTW54278.1"/>
    <property type="molecule type" value="Genomic_DNA"/>
</dbReference>
<sequence length="48" mass="5848">MKVKGIKKMTIQHIINKRLTIIYTPPYYVVNYYDIRDEVVLTIEKNKY</sequence>
<accession>A0A242WDQ0</accession>
<organism evidence="1 2">
    <name type="scientific">Bacillus thuringiensis serovar mexicanensis</name>
    <dbReference type="NCBI Taxonomy" id="180868"/>
    <lineage>
        <taxon>Bacteria</taxon>
        <taxon>Bacillati</taxon>
        <taxon>Bacillota</taxon>
        <taxon>Bacilli</taxon>
        <taxon>Bacillales</taxon>
        <taxon>Bacillaceae</taxon>
        <taxon>Bacillus</taxon>
        <taxon>Bacillus cereus group</taxon>
    </lineage>
</organism>
<protein>
    <submittedName>
        <fullName evidence="1">Uncharacterized protein</fullName>
    </submittedName>
</protein>
<comment type="caution">
    <text evidence="1">The sequence shown here is derived from an EMBL/GenBank/DDBJ whole genome shotgun (WGS) entry which is preliminary data.</text>
</comment>
<proteinExistence type="predicted"/>
<evidence type="ECO:0000313" key="1">
    <source>
        <dbReference type="EMBL" id="OTW54278.1"/>
    </source>
</evidence>
<name>A0A242WDQ0_BACTU</name>